<evidence type="ECO:0000313" key="3">
    <source>
        <dbReference type="Proteomes" id="UP000291301"/>
    </source>
</evidence>
<dbReference type="GO" id="GO:0008168">
    <property type="term" value="F:methyltransferase activity"/>
    <property type="evidence" value="ECO:0007669"/>
    <property type="project" value="UniProtKB-KW"/>
</dbReference>
<keyword evidence="2" id="KW-0808">Transferase</keyword>
<reference evidence="2 3" key="1">
    <citation type="journal article" date="2015" name="Antonie Van Leeuwenhoek">
        <title>Oricola cellulosilytica gen. nov., sp. nov., a cellulose-degrading bacterium of the family Phyllobacteriaceae isolated from surface seashore water, and emended descriptions of Mesorhizobium loti and Phyllobacterium myrsinacearum.</title>
        <authorList>
            <person name="Hameed A."/>
            <person name="Shahina M."/>
            <person name="Lai W.A."/>
            <person name="Lin S.Y."/>
            <person name="Young L.S."/>
            <person name="Liu Y.C."/>
            <person name="Hsu Y.H."/>
            <person name="Young C.C."/>
        </authorList>
    </citation>
    <scope>NUCLEOTIDE SEQUENCE [LARGE SCALE GENOMIC DNA]</scope>
    <source>
        <strain evidence="2 3">KCTC 52183</strain>
    </source>
</reference>
<evidence type="ECO:0000313" key="2">
    <source>
        <dbReference type="EMBL" id="TCD16040.1"/>
    </source>
</evidence>
<sequence length="213" mass="23403">MREREPMGKDKRFLDKAYSVKTDAQTRSFYDQWAEVYDEEVAENAYQQPRRCAQALAGLTAPSETTILDVGCGSGLSGIALDVAGFQTIDGCDFSPGMLAKAGKTNVYRRLFETNLNEPPMDAPDGRYDAAACVGVFSFGHVKAEALDDILRVLKPAGALVIGLNDHFYEEGSLTTRLELLESEGLMEILDREHGEHMPGTGLKGWVITARKH</sequence>
<dbReference type="PANTHER" id="PTHR43591:SF110">
    <property type="entry name" value="RHODANESE DOMAIN-CONTAINING PROTEIN"/>
    <property type="match status" value="1"/>
</dbReference>
<feature type="domain" description="Methyltransferase" evidence="1">
    <location>
        <begin position="67"/>
        <end position="158"/>
    </location>
</feature>
<dbReference type="InterPro" id="IPR029063">
    <property type="entry name" value="SAM-dependent_MTases_sf"/>
</dbReference>
<keyword evidence="3" id="KW-1185">Reference proteome</keyword>
<organism evidence="2 3">
    <name type="scientific">Oricola cellulosilytica</name>
    <dbReference type="NCBI Taxonomy" id="1429082"/>
    <lineage>
        <taxon>Bacteria</taxon>
        <taxon>Pseudomonadati</taxon>
        <taxon>Pseudomonadota</taxon>
        <taxon>Alphaproteobacteria</taxon>
        <taxon>Hyphomicrobiales</taxon>
        <taxon>Ahrensiaceae</taxon>
        <taxon>Oricola</taxon>
    </lineage>
</organism>
<accession>A0A4R0PHJ2</accession>
<dbReference type="AlphaFoldDB" id="A0A4R0PHJ2"/>
<keyword evidence="2" id="KW-0489">Methyltransferase</keyword>
<name>A0A4R0PHJ2_9HYPH</name>
<gene>
    <name evidence="2" type="ORF">E0D97_00935</name>
</gene>
<evidence type="ECO:0000259" key="1">
    <source>
        <dbReference type="Pfam" id="PF13649"/>
    </source>
</evidence>
<dbReference type="GO" id="GO:0032259">
    <property type="term" value="P:methylation"/>
    <property type="evidence" value="ECO:0007669"/>
    <property type="project" value="UniProtKB-KW"/>
</dbReference>
<dbReference type="Gene3D" id="3.40.50.150">
    <property type="entry name" value="Vaccinia Virus protein VP39"/>
    <property type="match status" value="1"/>
</dbReference>
<dbReference type="Proteomes" id="UP000291301">
    <property type="component" value="Unassembled WGS sequence"/>
</dbReference>
<dbReference type="Pfam" id="PF13649">
    <property type="entry name" value="Methyltransf_25"/>
    <property type="match status" value="1"/>
</dbReference>
<dbReference type="PANTHER" id="PTHR43591">
    <property type="entry name" value="METHYLTRANSFERASE"/>
    <property type="match status" value="1"/>
</dbReference>
<dbReference type="SUPFAM" id="SSF53335">
    <property type="entry name" value="S-adenosyl-L-methionine-dependent methyltransferases"/>
    <property type="match status" value="1"/>
</dbReference>
<protein>
    <submittedName>
        <fullName evidence="2">Class I SAM-dependent methyltransferase</fullName>
    </submittedName>
</protein>
<dbReference type="CDD" id="cd02440">
    <property type="entry name" value="AdoMet_MTases"/>
    <property type="match status" value="1"/>
</dbReference>
<dbReference type="InterPro" id="IPR041698">
    <property type="entry name" value="Methyltransf_25"/>
</dbReference>
<proteinExistence type="predicted"/>
<dbReference type="EMBL" id="SJST01000001">
    <property type="protein sequence ID" value="TCD16040.1"/>
    <property type="molecule type" value="Genomic_DNA"/>
</dbReference>
<comment type="caution">
    <text evidence="2">The sequence shown here is derived from an EMBL/GenBank/DDBJ whole genome shotgun (WGS) entry which is preliminary data.</text>
</comment>